<evidence type="ECO:0000259" key="2">
    <source>
        <dbReference type="Pfam" id="PF17930"/>
    </source>
</evidence>
<evidence type="ECO:0008006" key="5">
    <source>
        <dbReference type="Google" id="ProtNLM"/>
    </source>
</evidence>
<feature type="domain" description="LpxI N-terminal" evidence="2">
    <location>
        <begin position="92"/>
        <end position="217"/>
    </location>
</feature>
<organism evidence="3 4">
    <name type="scientific">Pedosphaera parvula (strain Ellin514)</name>
    <dbReference type="NCBI Taxonomy" id="320771"/>
    <lineage>
        <taxon>Bacteria</taxon>
        <taxon>Pseudomonadati</taxon>
        <taxon>Verrucomicrobiota</taxon>
        <taxon>Pedosphaerae</taxon>
        <taxon>Pedosphaerales</taxon>
        <taxon>Pedosphaeraceae</taxon>
        <taxon>Pedosphaera</taxon>
    </lineage>
</organism>
<dbReference type="PANTHER" id="PTHR39962:SF1">
    <property type="entry name" value="LPXI FAMILY PROTEIN"/>
    <property type="match status" value="1"/>
</dbReference>
<sequence length="361" mass="40082">MRSSLDRSRLQARSITILKLWRGTFFTSFSQPTGLQDTLFVLKLDSGDAFRDIFGESFFGRGFRKPYGLRFCKYKKVSSFQRRIRMVHSHTLGIIAGNRSLPLIFARQARSMGIKKLVAVGFENETDPKLAELVDELIWLRVGQLSKMISAFTDRGVTQCVMVGQISPKNLFDLRPDLRAMTLLFKLKEKNAHTIFGAIANELKKDGVELIEAIPWLEPLMPAGEFRLGPKLSSDQQADLAFGYKIAKEISRLEVGQIVVVKNGTVLAVEGFEGTDKCLARGGELAGKDGGAIAVKVAKEKHDLRFDIPCIGPQTLETCVAARVSVLALEAGRTLLLEPEVCEQLARKHKITLTTVSETKI</sequence>
<dbReference type="EMBL" id="ABOX02000007">
    <property type="protein sequence ID" value="EEF61977.1"/>
    <property type="molecule type" value="Genomic_DNA"/>
</dbReference>
<dbReference type="PANTHER" id="PTHR39962">
    <property type="entry name" value="BLL4848 PROTEIN"/>
    <property type="match status" value="1"/>
</dbReference>
<name>B9XE86_PEDPL</name>
<dbReference type="InterPro" id="IPR041255">
    <property type="entry name" value="LpxI_N"/>
</dbReference>
<dbReference type="Pfam" id="PF06230">
    <property type="entry name" value="LpxI_C"/>
    <property type="match status" value="1"/>
</dbReference>
<protein>
    <recommendedName>
        <fullName evidence="5">LpxI C-terminal domain-containing protein</fullName>
    </recommendedName>
</protein>
<dbReference type="Pfam" id="PF17930">
    <property type="entry name" value="LpxI_N"/>
    <property type="match status" value="1"/>
</dbReference>
<accession>B9XE86</accession>
<dbReference type="STRING" id="320771.Cflav_PD4640"/>
<keyword evidence="4" id="KW-1185">Reference proteome</keyword>
<gene>
    <name evidence="3" type="ORF">Cflav_PD4640</name>
</gene>
<proteinExistence type="predicted"/>
<dbReference type="InterPro" id="IPR010415">
    <property type="entry name" value="LpxI_C"/>
</dbReference>
<comment type="caution">
    <text evidence="3">The sequence shown here is derived from an EMBL/GenBank/DDBJ whole genome shotgun (WGS) entry which is preliminary data.</text>
</comment>
<evidence type="ECO:0000313" key="4">
    <source>
        <dbReference type="Proteomes" id="UP000003688"/>
    </source>
</evidence>
<dbReference type="InterPro" id="IPR053174">
    <property type="entry name" value="LpxI"/>
</dbReference>
<reference evidence="3 4" key="1">
    <citation type="journal article" date="2011" name="J. Bacteriol.">
        <title>Genome sequence of 'Pedosphaera parvula' Ellin514, an aerobic Verrucomicrobial isolate from pasture soil.</title>
        <authorList>
            <person name="Kant R."/>
            <person name="van Passel M.W."/>
            <person name="Sangwan P."/>
            <person name="Palva A."/>
            <person name="Lucas S."/>
            <person name="Copeland A."/>
            <person name="Lapidus A."/>
            <person name="Glavina Del Rio T."/>
            <person name="Dalin E."/>
            <person name="Tice H."/>
            <person name="Bruce D."/>
            <person name="Goodwin L."/>
            <person name="Pitluck S."/>
            <person name="Chertkov O."/>
            <person name="Larimer F.W."/>
            <person name="Land M.L."/>
            <person name="Hauser L."/>
            <person name="Brettin T.S."/>
            <person name="Detter J.C."/>
            <person name="Han S."/>
            <person name="de Vos W.M."/>
            <person name="Janssen P.H."/>
            <person name="Smidt H."/>
        </authorList>
    </citation>
    <scope>NUCLEOTIDE SEQUENCE [LARGE SCALE GENOMIC DNA]</scope>
    <source>
        <strain evidence="3 4">Ellin514</strain>
    </source>
</reference>
<dbReference type="AlphaFoldDB" id="B9XE86"/>
<feature type="domain" description="LpxI C-terminal" evidence="1">
    <location>
        <begin position="231"/>
        <end position="353"/>
    </location>
</feature>
<evidence type="ECO:0000259" key="1">
    <source>
        <dbReference type="Pfam" id="PF06230"/>
    </source>
</evidence>
<dbReference type="Proteomes" id="UP000003688">
    <property type="component" value="Unassembled WGS sequence"/>
</dbReference>
<dbReference type="Gene3D" id="3.40.50.20">
    <property type="match status" value="1"/>
</dbReference>
<dbReference type="Gene3D" id="3.40.140.80">
    <property type="match status" value="1"/>
</dbReference>
<dbReference type="InterPro" id="IPR043167">
    <property type="entry name" value="LpxI_C_sf"/>
</dbReference>
<evidence type="ECO:0000313" key="3">
    <source>
        <dbReference type="EMBL" id="EEF61977.1"/>
    </source>
</evidence>